<evidence type="ECO:0000256" key="2">
    <source>
        <dbReference type="ARBA" id="ARBA00022527"/>
    </source>
</evidence>
<dbReference type="PANTHER" id="PTHR43289:SF6">
    <property type="entry name" value="SERINE_THREONINE-PROTEIN KINASE NEKL-3"/>
    <property type="match status" value="1"/>
</dbReference>
<dbReference type="EC" id="2.7.11.1" evidence="1"/>
<dbReference type="InterPro" id="IPR011009">
    <property type="entry name" value="Kinase-like_dom_sf"/>
</dbReference>
<keyword evidence="10" id="KW-1185">Reference proteome</keyword>
<gene>
    <name evidence="9" type="ORF">STRCI_008470</name>
</gene>
<protein>
    <recommendedName>
        <fullName evidence="1">non-specific serine/threonine protein kinase</fullName>
        <ecNumber evidence="1">2.7.11.1</ecNumber>
    </recommendedName>
</protein>
<dbReference type="PROSITE" id="PS50011">
    <property type="entry name" value="PROTEIN_KINASE_DOM"/>
    <property type="match status" value="1"/>
</dbReference>
<dbReference type="SUPFAM" id="SSF50998">
    <property type="entry name" value="Quinoprotein alcohol dehydrogenase-like"/>
    <property type="match status" value="1"/>
</dbReference>
<feature type="binding site" evidence="7">
    <location>
        <position position="50"/>
    </location>
    <ligand>
        <name>ATP</name>
        <dbReference type="ChEBI" id="CHEBI:30616"/>
    </ligand>
</feature>
<dbReference type="PANTHER" id="PTHR43289">
    <property type="entry name" value="MITOGEN-ACTIVATED PROTEIN KINASE KINASE KINASE 20-RELATED"/>
    <property type="match status" value="1"/>
</dbReference>
<evidence type="ECO:0000256" key="6">
    <source>
        <dbReference type="ARBA" id="ARBA00022840"/>
    </source>
</evidence>
<dbReference type="InterPro" id="IPR002372">
    <property type="entry name" value="PQQ_rpt_dom"/>
</dbReference>
<dbReference type="SMART" id="SM00564">
    <property type="entry name" value="PQQ"/>
    <property type="match status" value="4"/>
</dbReference>
<accession>A0ABY7KQH5</accession>
<dbReference type="InterPro" id="IPR008271">
    <property type="entry name" value="Ser/Thr_kinase_AS"/>
</dbReference>
<evidence type="ECO:0000259" key="8">
    <source>
        <dbReference type="PROSITE" id="PS50011"/>
    </source>
</evidence>
<keyword evidence="6 7" id="KW-0067">ATP-binding</keyword>
<dbReference type="CDD" id="cd14014">
    <property type="entry name" value="STKc_PknB_like"/>
    <property type="match status" value="1"/>
</dbReference>
<dbReference type="InterPro" id="IPR017441">
    <property type="entry name" value="Protein_kinase_ATP_BS"/>
</dbReference>
<evidence type="ECO:0000256" key="4">
    <source>
        <dbReference type="ARBA" id="ARBA00022741"/>
    </source>
</evidence>
<dbReference type="Gene3D" id="3.30.200.20">
    <property type="entry name" value="Phosphorylase Kinase, domain 1"/>
    <property type="match status" value="1"/>
</dbReference>
<dbReference type="Proteomes" id="UP001164439">
    <property type="component" value="Chromosome"/>
</dbReference>
<dbReference type="Gene3D" id="2.40.10.480">
    <property type="match status" value="1"/>
</dbReference>
<evidence type="ECO:0000313" key="9">
    <source>
        <dbReference type="EMBL" id="WAZ26822.1"/>
    </source>
</evidence>
<dbReference type="Pfam" id="PF13360">
    <property type="entry name" value="PQQ_2"/>
    <property type="match status" value="1"/>
</dbReference>
<dbReference type="Gene3D" id="2.130.10.10">
    <property type="entry name" value="YVTN repeat-like/Quinoprotein amine dehydrogenase"/>
    <property type="match status" value="1"/>
</dbReference>
<dbReference type="Gene3D" id="1.10.510.10">
    <property type="entry name" value="Transferase(Phosphotransferase) domain 1"/>
    <property type="match status" value="1"/>
</dbReference>
<name>A0ABY7KQH5_9ACTN</name>
<dbReference type="InterPro" id="IPR018391">
    <property type="entry name" value="PQQ_b-propeller_rpt"/>
</dbReference>
<dbReference type="PROSITE" id="PS00108">
    <property type="entry name" value="PROTEIN_KINASE_ST"/>
    <property type="match status" value="1"/>
</dbReference>
<organism evidence="9 10">
    <name type="scientific">Streptomyces cinnabarinus</name>
    <dbReference type="NCBI Taxonomy" id="67287"/>
    <lineage>
        <taxon>Bacteria</taxon>
        <taxon>Bacillati</taxon>
        <taxon>Actinomycetota</taxon>
        <taxon>Actinomycetes</taxon>
        <taxon>Kitasatosporales</taxon>
        <taxon>Streptomycetaceae</taxon>
        <taxon>Streptomyces</taxon>
    </lineage>
</organism>
<keyword evidence="5 9" id="KW-0418">Kinase</keyword>
<dbReference type="InterPro" id="IPR011047">
    <property type="entry name" value="Quinoprotein_ADH-like_sf"/>
</dbReference>
<dbReference type="SMART" id="SM00220">
    <property type="entry name" value="S_TKc"/>
    <property type="match status" value="1"/>
</dbReference>
<feature type="domain" description="Protein kinase" evidence="8">
    <location>
        <begin position="21"/>
        <end position="282"/>
    </location>
</feature>
<evidence type="ECO:0000313" key="10">
    <source>
        <dbReference type="Proteomes" id="UP001164439"/>
    </source>
</evidence>
<dbReference type="RefSeq" id="WP_269664308.1">
    <property type="nucleotide sequence ID" value="NZ_CP114413.1"/>
</dbReference>
<dbReference type="EMBL" id="CP114413">
    <property type="protein sequence ID" value="WAZ26822.1"/>
    <property type="molecule type" value="Genomic_DNA"/>
</dbReference>
<sequence length="1044" mass="110258">MALAVGFEVRMQAGDLLVGRYQLDGRIGRGGMGEVWRGHDLSLNRPVAVKVLLGAEVNEEIVTRFRREAWIGARLQHPGITIVHDIGHHDGLLFIVMELLDGEDLAQTLGRSPGGLPVNEVLGLAVQAVEALAAAHEGGVVHRDLKPGNLFVLSTGRLKICDFGIARPEDATAGLTQTGRVFGTPAYMAPEQWRGEQVDARSDLYSLGCVVYALLTGTPPFEADGALYALARQHLEDPPPRLPDAVAGAAPDLDVLLGRLLAKDPADRPDSARSVAAALTALRPAGDDRPQLVPALTDPGSLSVVAAALLREAAEAAYMGSLGGILGDTSLLAARFDATLARELMSLAEQLSWKDAQGDRARLAESLAGIATQVAPVAPKRALRLLSEAQQVLFSVQPREGATAALGAIAVALASLLRERAFELVRRNPGLPASVADEVLVSAVAAAKNEPWEAEDWLNEIQGERARFTALSRLAAGVAERDLAAAFQVVERLPPGREQADALSGVADARLRVGDVAGTNEALSRAKPNVKFHAQEAADECRAQATVADAAGYDQLAQFHRRQADAILEAVREDPFRGHFILPFTSSGALAYVRADLEVATGTRDPDPLPTTTAIQQGARAARAMKSPQERAEALRKLAGDCLGPWTGWTADLDQPGTSAWPSDAAPTVSPAPSGYGQHAAVAPGATLWGDDLSESADRLFSVGDGVGWSCGERVGVIDAGTGAALWTADGDAGVTDRPVTDPHRVGVLGTTQGLYIMIQPTAGGIGRLVARRPSDGRVRWSHAVRDCVPDSDTPTLIHVGDLLIYADGSSVTAVDVASGAERWSTYIPHSPRLSGAVAPGCLVVAHTDGFLGLHPPTGRVRWSRHPGARPVPMGFTAGDPPGVVHLRDGGLLHALDTATGTTLWSRRVGEYATTPLATDGLVITGTYDPAHGGEVVTAIREHSGDVAWQRVITRRAQTEAEAACGLQLIGTRSGLLYAKSAYPSRRRLRGTTRLPSITALDVARGKPRWRWEHPGLDMRPALLHGASLVVQIPYPAAVALPHP</sequence>
<reference evidence="9" key="1">
    <citation type="submission" date="2022-12" db="EMBL/GenBank/DDBJ databases">
        <authorList>
            <person name="Ruckert C."/>
            <person name="Busche T."/>
            <person name="Kalinowski J."/>
            <person name="Wittmann C."/>
        </authorList>
    </citation>
    <scope>NUCLEOTIDE SEQUENCE</scope>
    <source>
        <strain evidence="9">DSM 40467</strain>
    </source>
</reference>
<dbReference type="PROSITE" id="PS00107">
    <property type="entry name" value="PROTEIN_KINASE_ATP"/>
    <property type="match status" value="1"/>
</dbReference>
<evidence type="ECO:0000256" key="1">
    <source>
        <dbReference type="ARBA" id="ARBA00012513"/>
    </source>
</evidence>
<keyword evidence="4 7" id="KW-0547">Nucleotide-binding</keyword>
<evidence type="ECO:0000256" key="3">
    <source>
        <dbReference type="ARBA" id="ARBA00022679"/>
    </source>
</evidence>
<proteinExistence type="predicted"/>
<dbReference type="InterPro" id="IPR015943">
    <property type="entry name" value="WD40/YVTN_repeat-like_dom_sf"/>
</dbReference>
<dbReference type="SUPFAM" id="SSF56112">
    <property type="entry name" value="Protein kinase-like (PK-like)"/>
    <property type="match status" value="1"/>
</dbReference>
<dbReference type="Pfam" id="PF00069">
    <property type="entry name" value="Pkinase"/>
    <property type="match status" value="1"/>
</dbReference>
<keyword evidence="3" id="KW-0808">Transferase</keyword>
<evidence type="ECO:0000256" key="7">
    <source>
        <dbReference type="PROSITE-ProRule" id="PRU10141"/>
    </source>
</evidence>
<evidence type="ECO:0000256" key="5">
    <source>
        <dbReference type="ARBA" id="ARBA00022777"/>
    </source>
</evidence>
<keyword evidence="2" id="KW-0723">Serine/threonine-protein kinase</keyword>
<dbReference type="InterPro" id="IPR000719">
    <property type="entry name" value="Prot_kinase_dom"/>
</dbReference>
<dbReference type="GO" id="GO:0016301">
    <property type="term" value="F:kinase activity"/>
    <property type="evidence" value="ECO:0007669"/>
    <property type="project" value="UniProtKB-KW"/>
</dbReference>